<dbReference type="GO" id="GO:0000160">
    <property type="term" value="P:phosphorelay signal transduction system"/>
    <property type="evidence" value="ECO:0007669"/>
    <property type="project" value="InterPro"/>
</dbReference>
<dbReference type="Proteomes" id="UP000482487">
    <property type="component" value="Unassembled WGS sequence"/>
</dbReference>
<dbReference type="InterPro" id="IPR011006">
    <property type="entry name" value="CheY-like_superfamily"/>
</dbReference>
<name>A0A7C9MEF4_9BACT</name>
<feature type="domain" description="Response regulatory" evidence="3">
    <location>
        <begin position="7"/>
        <end position="124"/>
    </location>
</feature>
<dbReference type="OrthoDB" id="9802155at2"/>
<dbReference type="PANTHER" id="PTHR44591:SF20">
    <property type="entry name" value="PROTEIN PILH"/>
    <property type="match status" value="1"/>
</dbReference>
<evidence type="ECO:0000256" key="1">
    <source>
        <dbReference type="ARBA" id="ARBA00022553"/>
    </source>
</evidence>
<dbReference type="Gene3D" id="3.40.50.2300">
    <property type="match status" value="1"/>
</dbReference>
<dbReference type="InterPro" id="IPR058245">
    <property type="entry name" value="NreC/VraR/RcsB-like_REC"/>
</dbReference>
<dbReference type="EMBL" id="WVUD01000006">
    <property type="protein sequence ID" value="MYL82550.1"/>
    <property type="molecule type" value="Genomic_DNA"/>
</dbReference>
<reference evidence="4 5" key="1">
    <citation type="submission" date="2020-01" db="EMBL/GenBank/DDBJ databases">
        <title>Genome sequence of Desulfovibrio aerotolerans DSM 16695(T).</title>
        <authorList>
            <person name="Karnachuk O."/>
            <person name="Avakyan M."/>
            <person name="Mardanov A."/>
            <person name="Kadnikov V."/>
            <person name="Ravin N."/>
        </authorList>
    </citation>
    <scope>NUCLEOTIDE SEQUENCE [LARGE SCALE GENOMIC DNA]</scope>
    <source>
        <strain evidence="4 5">DSM 16695</strain>
    </source>
</reference>
<dbReference type="InterPro" id="IPR050595">
    <property type="entry name" value="Bact_response_regulator"/>
</dbReference>
<dbReference type="Pfam" id="PF00072">
    <property type="entry name" value="Response_reg"/>
    <property type="match status" value="1"/>
</dbReference>
<keyword evidence="5" id="KW-1185">Reference proteome</keyword>
<evidence type="ECO:0000313" key="4">
    <source>
        <dbReference type="EMBL" id="MYL82550.1"/>
    </source>
</evidence>
<protein>
    <submittedName>
        <fullName evidence="4">Response regulator</fullName>
    </submittedName>
</protein>
<dbReference type="SMART" id="SM00448">
    <property type="entry name" value="REC"/>
    <property type="match status" value="1"/>
</dbReference>
<evidence type="ECO:0000313" key="5">
    <source>
        <dbReference type="Proteomes" id="UP000482487"/>
    </source>
</evidence>
<comment type="caution">
    <text evidence="4">The sequence shown here is derived from an EMBL/GenBank/DDBJ whole genome shotgun (WGS) entry which is preliminary data.</text>
</comment>
<feature type="modified residue" description="4-aspartylphosphate" evidence="2">
    <location>
        <position position="57"/>
    </location>
</feature>
<dbReference type="CDD" id="cd17535">
    <property type="entry name" value="REC_NarL-like"/>
    <property type="match status" value="1"/>
</dbReference>
<evidence type="ECO:0000256" key="2">
    <source>
        <dbReference type="PROSITE-ProRule" id="PRU00169"/>
    </source>
</evidence>
<dbReference type="RefSeq" id="WP_160959299.1">
    <property type="nucleotide sequence ID" value="NZ_WVUD01000006.1"/>
</dbReference>
<organism evidence="4 5">
    <name type="scientific">Solidesulfovibrio aerotolerans</name>
    <dbReference type="NCBI Taxonomy" id="295255"/>
    <lineage>
        <taxon>Bacteria</taxon>
        <taxon>Pseudomonadati</taxon>
        <taxon>Thermodesulfobacteriota</taxon>
        <taxon>Desulfovibrionia</taxon>
        <taxon>Desulfovibrionales</taxon>
        <taxon>Desulfovibrionaceae</taxon>
        <taxon>Solidesulfovibrio</taxon>
    </lineage>
</organism>
<dbReference type="SUPFAM" id="SSF52172">
    <property type="entry name" value="CheY-like"/>
    <property type="match status" value="1"/>
</dbReference>
<dbReference type="PROSITE" id="PS50110">
    <property type="entry name" value="RESPONSE_REGULATORY"/>
    <property type="match status" value="1"/>
</dbReference>
<accession>A0A7C9MEF4</accession>
<dbReference type="InterPro" id="IPR001789">
    <property type="entry name" value="Sig_transdc_resp-reg_receiver"/>
</dbReference>
<proteinExistence type="predicted"/>
<evidence type="ECO:0000259" key="3">
    <source>
        <dbReference type="PROSITE" id="PS50110"/>
    </source>
</evidence>
<dbReference type="PANTHER" id="PTHR44591">
    <property type="entry name" value="STRESS RESPONSE REGULATOR PROTEIN 1"/>
    <property type="match status" value="1"/>
</dbReference>
<keyword evidence="1 2" id="KW-0597">Phosphoprotein</keyword>
<dbReference type="AlphaFoldDB" id="A0A7C9MEF4"/>
<sequence length="126" mass="13899">MTSERIRVLIIDDEALLGLAAQDYLEDEGRFEAFVAEDAESGLDLLRRQAVDVCLVDLRLPGSSGIEFMLQAQALYPALRFLIHTGSPEEQLPKATIQDIPGFRGVLYKPVADMAAIVRALDNALR</sequence>
<gene>
    <name evidence="4" type="ORF">GTA51_05290</name>
</gene>